<dbReference type="AlphaFoldDB" id="A0A813K6Y3"/>
<feature type="region of interest" description="Disordered" evidence="1">
    <location>
        <begin position="1"/>
        <end position="62"/>
    </location>
</feature>
<dbReference type="EMBL" id="CAJNNW010029020">
    <property type="protein sequence ID" value="CAE8698625.1"/>
    <property type="molecule type" value="Genomic_DNA"/>
</dbReference>
<feature type="compositionally biased region" description="Low complexity" evidence="1">
    <location>
        <begin position="1"/>
        <end position="21"/>
    </location>
</feature>
<organism evidence="2 3">
    <name type="scientific">Polarella glacialis</name>
    <name type="common">Dinoflagellate</name>
    <dbReference type="NCBI Taxonomy" id="89957"/>
    <lineage>
        <taxon>Eukaryota</taxon>
        <taxon>Sar</taxon>
        <taxon>Alveolata</taxon>
        <taxon>Dinophyceae</taxon>
        <taxon>Suessiales</taxon>
        <taxon>Suessiaceae</taxon>
        <taxon>Polarella</taxon>
    </lineage>
</organism>
<dbReference type="Proteomes" id="UP000626109">
    <property type="component" value="Unassembled WGS sequence"/>
</dbReference>
<accession>A0A813K6Y3</accession>
<evidence type="ECO:0000313" key="3">
    <source>
        <dbReference type="Proteomes" id="UP000626109"/>
    </source>
</evidence>
<comment type="caution">
    <text evidence="2">The sequence shown here is derived from an EMBL/GenBank/DDBJ whole genome shotgun (WGS) entry which is preliminary data.</text>
</comment>
<protein>
    <submittedName>
        <fullName evidence="2">Uncharacterized protein</fullName>
    </submittedName>
</protein>
<evidence type="ECO:0000313" key="2">
    <source>
        <dbReference type="EMBL" id="CAE8698625.1"/>
    </source>
</evidence>
<proteinExistence type="predicted"/>
<feature type="compositionally biased region" description="Low complexity" evidence="1">
    <location>
        <begin position="38"/>
        <end position="61"/>
    </location>
</feature>
<evidence type="ECO:0000256" key="1">
    <source>
        <dbReference type="SAM" id="MobiDB-lite"/>
    </source>
</evidence>
<sequence>MAESTSSDLAPPAVPASSLPSRHSRIAASALPVEESNNKNNKNNNNKNNNKNNNNNNNNKKCSCSEVAGGHAAGGKREPPTPAVHFPLLANGVALNRGHGTASLISAAEAAAANRAARLKALDALAAGGLRPGQELELISALDLGTVPWSEVPISLKQALELPAGDNGIDSLALNLTVAVQAKHYTNGHSVPLERLTNFDFLATKGVLGKYGPRRIVVVSPNAADAQMAPKTCFSTFQIPLYVFGGAFGLMMCRSH</sequence>
<gene>
    <name evidence="2" type="ORF">PGLA2088_LOCUS30821</name>
</gene>
<name>A0A813K6Y3_POLGL</name>
<reference evidence="2" key="1">
    <citation type="submission" date="2021-02" db="EMBL/GenBank/DDBJ databases">
        <authorList>
            <person name="Dougan E. K."/>
            <person name="Rhodes N."/>
            <person name="Thang M."/>
            <person name="Chan C."/>
        </authorList>
    </citation>
    <scope>NUCLEOTIDE SEQUENCE</scope>
</reference>